<proteinExistence type="predicted"/>
<gene>
    <name evidence="2" type="ORF">MHI_LOCUS801037</name>
</gene>
<evidence type="ECO:0008006" key="4">
    <source>
        <dbReference type="Google" id="ProtNLM"/>
    </source>
</evidence>
<dbReference type="Proteomes" id="UP000752696">
    <property type="component" value="Unassembled WGS sequence"/>
</dbReference>
<evidence type="ECO:0000313" key="3">
    <source>
        <dbReference type="Proteomes" id="UP000752696"/>
    </source>
</evidence>
<dbReference type="AlphaFoldDB" id="A0A6V7HG65"/>
<dbReference type="OrthoDB" id="8123139at2759"/>
<dbReference type="EMBL" id="CAJDYZ010010808">
    <property type="protein sequence ID" value="CAD1478498.1"/>
    <property type="molecule type" value="Genomic_DNA"/>
</dbReference>
<comment type="caution">
    <text evidence="2">The sequence shown here is derived from an EMBL/GenBank/DDBJ whole genome shotgun (WGS) entry which is preliminary data.</text>
</comment>
<feature type="compositionally biased region" description="Acidic residues" evidence="1">
    <location>
        <begin position="25"/>
        <end position="40"/>
    </location>
</feature>
<organism evidence="2 3">
    <name type="scientific">Heterotrigona itama</name>
    <dbReference type="NCBI Taxonomy" id="395501"/>
    <lineage>
        <taxon>Eukaryota</taxon>
        <taxon>Metazoa</taxon>
        <taxon>Ecdysozoa</taxon>
        <taxon>Arthropoda</taxon>
        <taxon>Hexapoda</taxon>
        <taxon>Insecta</taxon>
        <taxon>Pterygota</taxon>
        <taxon>Neoptera</taxon>
        <taxon>Endopterygota</taxon>
        <taxon>Hymenoptera</taxon>
        <taxon>Apocrita</taxon>
        <taxon>Aculeata</taxon>
        <taxon>Apoidea</taxon>
        <taxon>Anthophila</taxon>
        <taxon>Apidae</taxon>
        <taxon>Heterotrigona</taxon>
    </lineage>
</organism>
<accession>A0A6V7HG65</accession>
<keyword evidence="3" id="KW-1185">Reference proteome</keyword>
<feature type="region of interest" description="Disordered" evidence="1">
    <location>
        <begin position="15"/>
        <end position="52"/>
    </location>
</feature>
<sequence length="168" mass="19153">MSVRQLLQRIRNISEASSDGGYSISEDEQSESENDFPDTEESQHDYVSDDEDENILNVRRGQKRQRFLSDSESEQNIENSVTARDGTVWYRIKEESVVGRPPFSFREVSGPTVYVKRNIMSGKIKSAFSVIIDHTIIDTIKKCTEAKALRVLGTEWDLPTPKLYAFIG</sequence>
<feature type="non-terminal residue" evidence="2">
    <location>
        <position position="168"/>
    </location>
</feature>
<protein>
    <recommendedName>
        <fullName evidence="4">PiggyBac transposable element-derived protein domain-containing protein</fullName>
    </recommendedName>
</protein>
<evidence type="ECO:0000256" key="1">
    <source>
        <dbReference type="SAM" id="MobiDB-lite"/>
    </source>
</evidence>
<evidence type="ECO:0000313" key="2">
    <source>
        <dbReference type="EMBL" id="CAD1478498.1"/>
    </source>
</evidence>
<reference evidence="2" key="1">
    <citation type="submission" date="2020-07" db="EMBL/GenBank/DDBJ databases">
        <authorList>
            <person name="Nazaruddin N."/>
        </authorList>
    </citation>
    <scope>NUCLEOTIDE SEQUENCE</scope>
</reference>
<name>A0A6V7HG65_9HYME</name>